<dbReference type="AlphaFoldDB" id="A0A1V4JNX5"/>
<dbReference type="EMBL" id="LSYS01006880">
    <property type="protein sequence ID" value="OPJ73860.1"/>
    <property type="molecule type" value="Genomic_DNA"/>
</dbReference>
<dbReference type="Proteomes" id="UP000190648">
    <property type="component" value="Unassembled WGS sequence"/>
</dbReference>
<feature type="region of interest" description="Disordered" evidence="1">
    <location>
        <begin position="50"/>
        <end position="74"/>
    </location>
</feature>
<organism evidence="2 3">
    <name type="scientific">Patagioenas fasciata monilis</name>
    <dbReference type="NCBI Taxonomy" id="372326"/>
    <lineage>
        <taxon>Eukaryota</taxon>
        <taxon>Metazoa</taxon>
        <taxon>Chordata</taxon>
        <taxon>Craniata</taxon>
        <taxon>Vertebrata</taxon>
        <taxon>Euteleostomi</taxon>
        <taxon>Archelosauria</taxon>
        <taxon>Archosauria</taxon>
        <taxon>Dinosauria</taxon>
        <taxon>Saurischia</taxon>
        <taxon>Theropoda</taxon>
        <taxon>Coelurosauria</taxon>
        <taxon>Aves</taxon>
        <taxon>Neognathae</taxon>
        <taxon>Neoaves</taxon>
        <taxon>Columbimorphae</taxon>
        <taxon>Columbiformes</taxon>
        <taxon>Columbidae</taxon>
        <taxon>Patagioenas</taxon>
    </lineage>
</organism>
<accession>A0A1V4JNX5</accession>
<comment type="caution">
    <text evidence="2">The sequence shown here is derived from an EMBL/GenBank/DDBJ whole genome shotgun (WGS) entry which is preliminary data.</text>
</comment>
<keyword evidence="3" id="KW-1185">Reference proteome</keyword>
<evidence type="ECO:0000256" key="1">
    <source>
        <dbReference type="SAM" id="MobiDB-lite"/>
    </source>
</evidence>
<reference evidence="2 3" key="1">
    <citation type="submission" date="2016-02" db="EMBL/GenBank/DDBJ databases">
        <title>Band-tailed pigeon sequencing and assembly.</title>
        <authorList>
            <person name="Soares A.E."/>
            <person name="Novak B.J."/>
            <person name="Rice E.S."/>
            <person name="O'Connell B."/>
            <person name="Chang D."/>
            <person name="Weber S."/>
            <person name="Shapiro B."/>
        </authorList>
    </citation>
    <scope>NUCLEOTIDE SEQUENCE [LARGE SCALE GENOMIC DNA]</scope>
    <source>
        <strain evidence="2">BTP2013</strain>
        <tissue evidence="2">Blood</tissue>
    </source>
</reference>
<sequence length="91" mass="10340">MVWSVSASCSFGTRTQAAVYNLELTSKCPFYFLTKFCYLHQTCKDDLQKDGEGTDAVTKEQSKKYQAEESESGKARDFKTITSITRMQTEN</sequence>
<evidence type="ECO:0000313" key="2">
    <source>
        <dbReference type="EMBL" id="OPJ73860.1"/>
    </source>
</evidence>
<gene>
    <name evidence="2" type="ORF">AV530_013292</name>
</gene>
<proteinExistence type="predicted"/>
<name>A0A1V4JNX5_PATFA</name>
<evidence type="ECO:0000313" key="3">
    <source>
        <dbReference type="Proteomes" id="UP000190648"/>
    </source>
</evidence>
<protein>
    <submittedName>
        <fullName evidence="2">Uncharacterized protein</fullName>
    </submittedName>
</protein>